<keyword evidence="3" id="KW-1185">Reference proteome</keyword>
<dbReference type="OrthoDB" id="19349at10239"/>
<proteinExistence type="predicted"/>
<evidence type="ECO:0000313" key="1">
    <source>
        <dbReference type="EMBL" id="SOK58636.1"/>
    </source>
</evidence>
<dbReference type="Proteomes" id="UP000317227">
    <property type="component" value="Segment"/>
</dbReference>
<dbReference type="EMBL" id="LT960551">
    <property type="protein sequence ID" value="SOK58636.1"/>
    <property type="molecule type" value="Genomic_DNA"/>
</dbReference>
<dbReference type="GeneID" id="40100777"/>
<dbReference type="KEGG" id="vg:40100777"/>
<reference evidence="3" key="1">
    <citation type="submission" date="2017-10" db="EMBL/GenBank/DDBJ databases">
        <authorList>
            <person name="Skurnik M."/>
        </authorList>
    </citation>
    <scope>NUCLEOTIDE SEQUENCE [LARGE SCALE GENOMIC DNA]</scope>
</reference>
<evidence type="ECO:0000313" key="4">
    <source>
        <dbReference type="Proteomes" id="UP000317227"/>
    </source>
</evidence>
<dbReference type="EMBL" id="LR596615">
    <property type="protein sequence ID" value="VUE36405.1"/>
    <property type="molecule type" value="Genomic_DNA"/>
</dbReference>
<accession>A0A2C9CXY2</accession>
<sequence>MSHFTVLVHIPFEEVQNGDISKLLAEKLQPFHEFECTGIKDQYVQEYDETEEQLASYEIDTTDVVYKDGEIFGTRYSEQCESFWKRNGIGISSEDEFILPNGYELRENTLLKEVYTFEEYLSTWHGYALDGKHSDFRDGRFYNYSNPNRKWDWWTVGGRWKGHFLTKDGKKEDLIQFKDWDLVGAMATAVQNHVHFFEKYEASGLNELVYKSWNECVDFFNKDYNAAREYYHSQEIKTKIRELFNSPEEGLKDYLLHDVDTFYNVSRDEFIKARVFNEIRTFAVLSDGQWLENGDMGWFGMVNDKKENWNEIFIDKISGFDDNDFLILVDCHI</sequence>
<protein>
    <submittedName>
        <fullName evidence="1">Uncharacterized protein</fullName>
    </submittedName>
</protein>
<organism evidence="1 3">
    <name type="scientific">Yersinia phage fHe-Yen9-04</name>
    <dbReference type="NCBI Taxonomy" id="2052742"/>
    <lineage>
        <taxon>Viruses</taxon>
        <taxon>Duplodnaviria</taxon>
        <taxon>Heunggongvirae</taxon>
        <taxon>Uroviricota</taxon>
        <taxon>Caudoviricetes</taxon>
        <taxon>Eneladusvirus</taxon>
        <taxon>Eneladusvirus Yen904</taxon>
    </lineage>
</organism>
<reference evidence="1" key="2">
    <citation type="submission" date="2017-10" db="EMBL/GenBank/DDBJ databases">
        <authorList>
            <person name="Banno H."/>
            <person name="Chua N.-H."/>
        </authorList>
    </citation>
    <scope>NUCLEOTIDE SEQUENCE [LARGE SCALE GENOMIC DNA]</scope>
</reference>
<evidence type="ECO:0000313" key="2">
    <source>
        <dbReference type="EMBL" id="VUE36405.1"/>
    </source>
</evidence>
<gene>
    <name evidence="1" type="primary">g359</name>
</gene>
<name>A0A2C9CXY2_9CAUD</name>
<reference evidence="2 4" key="3">
    <citation type="submission" date="2019-06" db="EMBL/GenBank/DDBJ databases">
        <authorList>
            <person name="Bower L."/>
            <person name="Leinonen R."/>
        </authorList>
    </citation>
    <scope>NUCLEOTIDE SEQUENCE [LARGE SCALE GENOMIC DNA]</scope>
</reference>
<dbReference type="RefSeq" id="YP_009623969.1">
    <property type="nucleotide sequence ID" value="NC_042116.1"/>
</dbReference>
<evidence type="ECO:0000313" key="3">
    <source>
        <dbReference type="Proteomes" id="UP000240931"/>
    </source>
</evidence>
<dbReference type="Proteomes" id="UP000240931">
    <property type="component" value="Segment"/>
</dbReference>